<evidence type="ECO:0000259" key="1">
    <source>
        <dbReference type="PROSITE" id="PS50011"/>
    </source>
</evidence>
<dbReference type="InterPro" id="IPR011009">
    <property type="entry name" value="Kinase-like_dom_sf"/>
</dbReference>
<dbReference type="STRING" id="4795.A0A225VGP8"/>
<comment type="caution">
    <text evidence="2">The sequence shown here is derived from an EMBL/GenBank/DDBJ whole genome shotgun (WGS) entry which is preliminary data.</text>
</comment>
<accession>A0A225VGP8</accession>
<dbReference type="SUPFAM" id="SSF56112">
    <property type="entry name" value="Protein kinase-like (PK-like)"/>
    <property type="match status" value="1"/>
</dbReference>
<reference evidence="3" key="1">
    <citation type="submission" date="2017-03" db="EMBL/GenBank/DDBJ databases">
        <title>Phytopthora megakarya and P. palmivora, two closely related causual agents of cacao black pod achieved similar genome size and gene model numbers by different mechanisms.</title>
        <authorList>
            <person name="Ali S."/>
            <person name="Shao J."/>
            <person name="Larry D.J."/>
            <person name="Kronmiller B."/>
            <person name="Shen D."/>
            <person name="Strem M.D."/>
            <person name="Melnick R.L."/>
            <person name="Guiltinan M.J."/>
            <person name="Tyler B.M."/>
            <person name="Meinhardt L.W."/>
            <person name="Bailey B.A."/>
        </authorList>
    </citation>
    <scope>NUCLEOTIDE SEQUENCE [LARGE SCALE GENOMIC DNA]</scope>
    <source>
        <strain evidence="3">zdho120</strain>
    </source>
</reference>
<feature type="domain" description="Protein kinase" evidence="1">
    <location>
        <begin position="63"/>
        <end position="198"/>
    </location>
</feature>
<name>A0A225VGP8_9STRA</name>
<sequence>MGAAQSWCCGAKGGDDNHLQPGKRRSNGFKEVHAIRARPMTSAPQPIKLQGPSYSRGDLEAKYEMLDEIGHGGTSVVYKCRDRRTGSLHACKIIDRRAVEREHNVLMEQFQVEIQVLQSLKHPSIIHIEDVFLSESKICMVTEYMGGGELFDYVVDRGTLSEVEASTIVRQITSAVAYLHARGIIHRDLKPASPVERT</sequence>
<dbReference type="SMART" id="SM00220">
    <property type="entry name" value="S_TKc"/>
    <property type="match status" value="1"/>
</dbReference>
<dbReference type="Proteomes" id="UP000198211">
    <property type="component" value="Unassembled WGS sequence"/>
</dbReference>
<dbReference type="PROSITE" id="PS50011">
    <property type="entry name" value="PROTEIN_KINASE_DOM"/>
    <property type="match status" value="1"/>
</dbReference>
<evidence type="ECO:0000313" key="2">
    <source>
        <dbReference type="EMBL" id="OWZ04294.1"/>
    </source>
</evidence>
<dbReference type="Gene3D" id="1.10.510.10">
    <property type="entry name" value="Transferase(Phosphotransferase) domain 1"/>
    <property type="match status" value="1"/>
</dbReference>
<dbReference type="InterPro" id="IPR000719">
    <property type="entry name" value="Prot_kinase_dom"/>
</dbReference>
<evidence type="ECO:0000313" key="3">
    <source>
        <dbReference type="Proteomes" id="UP000198211"/>
    </source>
</evidence>
<dbReference type="PANTHER" id="PTHR24347">
    <property type="entry name" value="SERINE/THREONINE-PROTEIN KINASE"/>
    <property type="match status" value="1"/>
</dbReference>
<organism evidence="2 3">
    <name type="scientific">Phytophthora megakarya</name>
    <dbReference type="NCBI Taxonomy" id="4795"/>
    <lineage>
        <taxon>Eukaryota</taxon>
        <taxon>Sar</taxon>
        <taxon>Stramenopiles</taxon>
        <taxon>Oomycota</taxon>
        <taxon>Peronosporomycetes</taxon>
        <taxon>Peronosporales</taxon>
        <taxon>Peronosporaceae</taxon>
        <taxon>Phytophthora</taxon>
    </lineage>
</organism>
<dbReference type="GO" id="GO:0004672">
    <property type="term" value="F:protein kinase activity"/>
    <property type="evidence" value="ECO:0007669"/>
    <property type="project" value="InterPro"/>
</dbReference>
<keyword evidence="2" id="KW-0808">Transferase</keyword>
<dbReference type="GO" id="GO:0005524">
    <property type="term" value="F:ATP binding"/>
    <property type="evidence" value="ECO:0007669"/>
    <property type="project" value="InterPro"/>
</dbReference>
<dbReference type="EMBL" id="NBNE01005040">
    <property type="protein sequence ID" value="OWZ04294.1"/>
    <property type="molecule type" value="Genomic_DNA"/>
</dbReference>
<proteinExistence type="predicted"/>
<keyword evidence="3" id="KW-1185">Reference proteome</keyword>
<keyword evidence="2" id="KW-0418">Kinase</keyword>
<protein>
    <submittedName>
        <fullName evidence="2">CAMK/CAMKL protein kinase</fullName>
    </submittedName>
</protein>
<dbReference type="OrthoDB" id="40902at2759"/>
<gene>
    <name evidence="2" type="ORF">PHMEG_00023829</name>
</gene>
<dbReference type="AlphaFoldDB" id="A0A225VGP8"/>
<dbReference type="Pfam" id="PF00069">
    <property type="entry name" value="Pkinase"/>
    <property type="match status" value="1"/>
</dbReference>